<organism evidence="7 8">
    <name type="scientific">Oikopleura dioica</name>
    <name type="common">Tunicate</name>
    <dbReference type="NCBI Taxonomy" id="34765"/>
    <lineage>
        <taxon>Eukaryota</taxon>
        <taxon>Metazoa</taxon>
        <taxon>Chordata</taxon>
        <taxon>Tunicata</taxon>
        <taxon>Appendicularia</taxon>
        <taxon>Copelata</taxon>
        <taxon>Oikopleuridae</taxon>
        <taxon>Oikopleura</taxon>
    </lineage>
</organism>
<gene>
    <name evidence="7" type="ORF">OKIOD_LOCUS16156</name>
</gene>
<comment type="similarity">
    <text evidence="2">Belongs to the ZIP transporter (TC 2.A.5) family.</text>
</comment>
<feature type="transmembrane region" description="Helical" evidence="6">
    <location>
        <begin position="203"/>
        <end position="226"/>
    </location>
</feature>
<evidence type="ECO:0000313" key="8">
    <source>
        <dbReference type="Proteomes" id="UP001158576"/>
    </source>
</evidence>
<keyword evidence="5 6" id="KW-0472">Membrane</keyword>
<evidence type="ECO:0000256" key="1">
    <source>
        <dbReference type="ARBA" id="ARBA00004141"/>
    </source>
</evidence>
<dbReference type="InterPro" id="IPR050799">
    <property type="entry name" value="ZIP_Transporter"/>
</dbReference>
<evidence type="ECO:0000256" key="3">
    <source>
        <dbReference type="ARBA" id="ARBA00022692"/>
    </source>
</evidence>
<feature type="transmembrane region" description="Helical" evidence="6">
    <location>
        <begin position="131"/>
        <end position="152"/>
    </location>
</feature>
<dbReference type="EMBL" id="OU015567">
    <property type="protein sequence ID" value="CAG5113272.1"/>
    <property type="molecule type" value="Genomic_DNA"/>
</dbReference>
<dbReference type="Proteomes" id="UP001158576">
    <property type="component" value="Chromosome 2"/>
</dbReference>
<keyword evidence="8" id="KW-1185">Reference proteome</keyword>
<dbReference type="Pfam" id="PF02535">
    <property type="entry name" value="Zip"/>
    <property type="match status" value="1"/>
</dbReference>
<name>A0ABN7TCX3_OIKDI</name>
<protein>
    <submittedName>
        <fullName evidence="7">Oidioi.mRNA.OKI2018_I69.chr2.g7391.t1.cds</fullName>
    </submittedName>
</protein>
<reference evidence="7 8" key="1">
    <citation type="submission" date="2021-04" db="EMBL/GenBank/DDBJ databases">
        <authorList>
            <person name="Bliznina A."/>
        </authorList>
    </citation>
    <scope>NUCLEOTIDE SEQUENCE [LARGE SCALE GENOMIC DNA]</scope>
</reference>
<evidence type="ECO:0000313" key="7">
    <source>
        <dbReference type="EMBL" id="CAG5113272.1"/>
    </source>
</evidence>
<proteinExistence type="inferred from homology"/>
<evidence type="ECO:0000256" key="4">
    <source>
        <dbReference type="ARBA" id="ARBA00022989"/>
    </source>
</evidence>
<evidence type="ECO:0000256" key="2">
    <source>
        <dbReference type="ARBA" id="ARBA00006939"/>
    </source>
</evidence>
<feature type="transmembrane region" description="Helical" evidence="6">
    <location>
        <begin position="172"/>
        <end position="191"/>
    </location>
</feature>
<dbReference type="PANTHER" id="PTHR12191">
    <property type="entry name" value="SOLUTE CARRIER FAMILY 39"/>
    <property type="match status" value="1"/>
</dbReference>
<evidence type="ECO:0000256" key="6">
    <source>
        <dbReference type="SAM" id="Phobius"/>
    </source>
</evidence>
<comment type="subcellular location">
    <subcellularLocation>
        <location evidence="1">Membrane</location>
        <topology evidence="1">Multi-pass membrane protein</topology>
    </subcellularLocation>
</comment>
<evidence type="ECO:0000256" key="5">
    <source>
        <dbReference type="ARBA" id="ARBA00023136"/>
    </source>
</evidence>
<accession>A0ABN7TCX3</accession>
<feature type="transmembrane region" description="Helical" evidence="6">
    <location>
        <begin position="37"/>
        <end position="55"/>
    </location>
</feature>
<feature type="transmembrane region" description="Helical" evidence="6">
    <location>
        <begin position="7"/>
        <end position="25"/>
    </location>
</feature>
<keyword evidence="3 6" id="KW-0812">Transmembrane</keyword>
<dbReference type="InterPro" id="IPR003689">
    <property type="entry name" value="ZIP"/>
</dbReference>
<sequence>MQLIFDFFIALGVSTMLASALLHFLPEVLGITTPEGYVHAVEKLSVVIGIIYVFWNELNERPELQEDISNKERRKRNRSAILGILVGDSVHNFVDGVAIGVSWAQSWETGLATSLAIFLHELPHELADFTIYINFGLSNAAALGANTFSAFWSYGGLYLGLALSENTGASDWLMACVIGLFLYIPFVDIMPELKIQNASEKKWLRLLIQNLGMLGGFVIMAVIGIAEGT</sequence>
<dbReference type="PANTHER" id="PTHR12191:SF37">
    <property type="entry name" value="ZINC TRANSPORTER FOI"/>
    <property type="match status" value="1"/>
</dbReference>
<keyword evidence="4 6" id="KW-1133">Transmembrane helix</keyword>